<dbReference type="GO" id="GO:0005506">
    <property type="term" value="F:iron ion binding"/>
    <property type="evidence" value="ECO:0007669"/>
    <property type="project" value="InterPro"/>
</dbReference>
<dbReference type="Proteomes" id="UP000310108">
    <property type="component" value="Unassembled WGS sequence"/>
</dbReference>
<keyword evidence="4 8" id="KW-0479">Metal-binding</keyword>
<feature type="binding site" description="axial binding residue" evidence="8">
    <location>
        <position position="420"/>
    </location>
    <ligand>
        <name>heme</name>
        <dbReference type="ChEBI" id="CHEBI:30413"/>
    </ligand>
    <ligandPart>
        <name>Fe</name>
        <dbReference type="ChEBI" id="CHEBI:18248"/>
    </ligandPart>
</feature>
<proteinExistence type="inferred from homology"/>
<evidence type="ECO:0000256" key="5">
    <source>
        <dbReference type="ARBA" id="ARBA00023002"/>
    </source>
</evidence>
<dbReference type="InterPro" id="IPR001128">
    <property type="entry name" value="Cyt_P450"/>
</dbReference>
<protein>
    <submittedName>
        <fullName evidence="10">Dihydromonacolin L monooxygenase LovA</fullName>
    </submittedName>
</protein>
<evidence type="ECO:0000256" key="6">
    <source>
        <dbReference type="ARBA" id="ARBA00023004"/>
    </source>
</evidence>
<sequence>MSPSIQHNCKFSASFPQQLSFLSRQPPKMEAIAPPKHIFSSWAESPLFSKADVWTSLCLGALLLGAFLVLPQMRRPSRKLPHVNPRATLDLFSRAQKMDFMLNARKIIEGGRAQFPGQPYRLAMDMGEAVVLPNDFAHDIRNDPGLSAQKAFIKTFHTELPGFEGFAAGSRPDHLFHLVIQKRITKLLNQITEPLSVETNFAIDRIFGSPTEWREFDIKNDVLDLISRLSSRVFLGAEVCRNEDWLAITKSYTVNAFSSADVLRPYPAWLRPLAHRLIPQCRALLRQVSEAKNIIEPVLERRREVRRQARESGQPVPNFNDGIDWFEEESNGSKYDVVGAQLGLVVTQPVTLPDGLQLQKGEICVVDYGKMYDPEIYPDPGTFDGRRFVRMRGAAGLDGQAQLVSTSPTHLGFGHGKHACPGRFFASNELKIALAHMLMKFDWRLTPGYEHKWQEWGIALSADQTAKLIMRRREAPEIDIDAVRG</sequence>
<evidence type="ECO:0000256" key="1">
    <source>
        <dbReference type="ARBA" id="ARBA00001971"/>
    </source>
</evidence>
<evidence type="ECO:0000256" key="7">
    <source>
        <dbReference type="ARBA" id="ARBA00023033"/>
    </source>
</evidence>
<comment type="caution">
    <text evidence="10">The sequence shown here is derived from an EMBL/GenBank/DDBJ whole genome shotgun (WGS) entry which is preliminary data.</text>
</comment>
<dbReference type="STRING" id="1306861.A0A4U6XKG9"/>
<reference evidence="10 11" key="1">
    <citation type="journal article" date="2019" name="PLoS ONE">
        <title>Comparative genome analysis indicates high evolutionary potential of pathogenicity genes in Colletotrichum tanaceti.</title>
        <authorList>
            <person name="Lelwala R.V."/>
            <person name="Korhonen P.K."/>
            <person name="Young N.D."/>
            <person name="Scott J.B."/>
            <person name="Ades P.A."/>
            <person name="Gasser R.B."/>
            <person name="Taylor P.W.J."/>
        </authorList>
    </citation>
    <scope>NUCLEOTIDE SEQUENCE [LARGE SCALE GENOMIC DNA]</scope>
    <source>
        <strain evidence="10">BRIP57314</strain>
    </source>
</reference>
<evidence type="ECO:0000256" key="8">
    <source>
        <dbReference type="PIRSR" id="PIRSR602403-1"/>
    </source>
</evidence>
<dbReference type="AlphaFoldDB" id="A0A4U6XKG9"/>
<dbReference type="GO" id="GO:0016705">
    <property type="term" value="F:oxidoreductase activity, acting on paired donors, with incorporation or reduction of molecular oxygen"/>
    <property type="evidence" value="ECO:0007669"/>
    <property type="project" value="InterPro"/>
</dbReference>
<dbReference type="PANTHER" id="PTHR46206">
    <property type="entry name" value="CYTOCHROME P450"/>
    <property type="match status" value="1"/>
</dbReference>
<dbReference type="GO" id="GO:0020037">
    <property type="term" value="F:heme binding"/>
    <property type="evidence" value="ECO:0007669"/>
    <property type="project" value="InterPro"/>
</dbReference>
<evidence type="ECO:0000313" key="11">
    <source>
        <dbReference type="Proteomes" id="UP000310108"/>
    </source>
</evidence>
<accession>A0A4U6XKG9</accession>
<keyword evidence="6 8" id="KW-0408">Iron</keyword>
<gene>
    <name evidence="10" type="primary">lovA</name>
    <name evidence="10" type="ORF">CTA1_1238</name>
</gene>
<dbReference type="Pfam" id="PF00067">
    <property type="entry name" value="p450"/>
    <property type="match status" value="1"/>
</dbReference>
<dbReference type="SUPFAM" id="SSF48264">
    <property type="entry name" value="Cytochrome P450"/>
    <property type="match status" value="1"/>
</dbReference>
<dbReference type="InterPro" id="IPR036396">
    <property type="entry name" value="Cyt_P450_sf"/>
</dbReference>
<dbReference type="GO" id="GO:0004497">
    <property type="term" value="F:monooxygenase activity"/>
    <property type="evidence" value="ECO:0007669"/>
    <property type="project" value="UniProtKB-KW"/>
</dbReference>
<dbReference type="Gene3D" id="1.10.630.10">
    <property type="entry name" value="Cytochrome P450"/>
    <property type="match status" value="2"/>
</dbReference>
<dbReference type="EMBL" id="PJEX01000108">
    <property type="protein sequence ID" value="TKW55197.1"/>
    <property type="molecule type" value="Genomic_DNA"/>
</dbReference>
<organism evidence="10 11">
    <name type="scientific">Colletotrichum tanaceti</name>
    <dbReference type="NCBI Taxonomy" id="1306861"/>
    <lineage>
        <taxon>Eukaryota</taxon>
        <taxon>Fungi</taxon>
        <taxon>Dikarya</taxon>
        <taxon>Ascomycota</taxon>
        <taxon>Pezizomycotina</taxon>
        <taxon>Sordariomycetes</taxon>
        <taxon>Hypocreomycetidae</taxon>
        <taxon>Glomerellales</taxon>
        <taxon>Glomerellaceae</taxon>
        <taxon>Colletotrichum</taxon>
        <taxon>Colletotrichum destructivum species complex</taxon>
    </lineage>
</organism>
<dbReference type="PANTHER" id="PTHR46206:SF2">
    <property type="entry name" value="CYTOCHROME P450 MONOOXYGENASE AUSG-RELATED"/>
    <property type="match status" value="1"/>
</dbReference>
<keyword evidence="5 9" id="KW-0560">Oxidoreductase</keyword>
<comment type="cofactor">
    <cofactor evidence="1 8">
        <name>heme</name>
        <dbReference type="ChEBI" id="CHEBI:30413"/>
    </cofactor>
</comment>
<dbReference type="InterPro" id="IPR017972">
    <property type="entry name" value="Cyt_P450_CS"/>
</dbReference>
<evidence type="ECO:0000313" key="10">
    <source>
        <dbReference type="EMBL" id="TKW55197.1"/>
    </source>
</evidence>
<evidence type="ECO:0000256" key="3">
    <source>
        <dbReference type="ARBA" id="ARBA00022617"/>
    </source>
</evidence>
<evidence type="ECO:0000256" key="2">
    <source>
        <dbReference type="ARBA" id="ARBA00010617"/>
    </source>
</evidence>
<dbReference type="InterPro" id="IPR002403">
    <property type="entry name" value="Cyt_P450_E_grp-IV"/>
</dbReference>
<evidence type="ECO:0000256" key="9">
    <source>
        <dbReference type="RuleBase" id="RU000461"/>
    </source>
</evidence>
<evidence type="ECO:0000256" key="4">
    <source>
        <dbReference type="ARBA" id="ARBA00022723"/>
    </source>
</evidence>
<keyword evidence="11" id="KW-1185">Reference proteome</keyword>
<comment type="similarity">
    <text evidence="2 9">Belongs to the cytochrome P450 family.</text>
</comment>
<keyword evidence="7 9" id="KW-0503">Monooxygenase</keyword>
<dbReference type="CDD" id="cd11041">
    <property type="entry name" value="CYP503A1-like"/>
    <property type="match status" value="1"/>
</dbReference>
<keyword evidence="3 8" id="KW-0349">Heme</keyword>
<dbReference type="PRINTS" id="PR00465">
    <property type="entry name" value="EP450IV"/>
</dbReference>
<dbReference type="PROSITE" id="PS00086">
    <property type="entry name" value="CYTOCHROME_P450"/>
    <property type="match status" value="1"/>
</dbReference>
<name>A0A4U6XKG9_9PEZI</name>